<organism evidence="3 4">
    <name type="scientific">Linnemannia elongata AG-77</name>
    <dbReference type="NCBI Taxonomy" id="1314771"/>
    <lineage>
        <taxon>Eukaryota</taxon>
        <taxon>Fungi</taxon>
        <taxon>Fungi incertae sedis</taxon>
        <taxon>Mucoromycota</taxon>
        <taxon>Mortierellomycotina</taxon>
        <taxon>Mortierellomycetes</taxon>
        <taxon>Mortierellales</taxon>
        <taxon>Mortierellaceae</taxon>
        <taxon>Linnemannia</taxon>
    </lineage>
</organism>
<keyword evidence="4" id="KW-1185">Reference proteome</keyword>
<feature type="compositionally biased region" description="Polar residues" evidence="1">
    <location>
        <begin position="350"/>
        <end position="370"/>
    </location>
</feature>
<feature type="compositionally biased region" description="Basic and acidic residues" evidence="1">
    <location>
        <begin position="428"/>
        <end position="437"/>
    </location>
</feature>
<gene>
    <name evidence="3" type="ORF">K457DRAFT_142067</name>
</gene>
<feature type="compositionally biased region" description="Low complexity" evidence="1">
    <location>
        <begin position="399"/>
        <end position="416"/>
    </location>
</feature>
<evidence type="ECO:0000313" key="3">
    <source>
        <dbReference type="EMBL" id="OAQ24301.1"/>
    </source>
</evidence>
<dbReference type="OrthoDB" id="2434403at2759"/>
<feature type="compositionally biased region" description="Polar residues" evidence="1">
    <location>
        <begin position="417"/>
        <end position="427"/>
    </location>
</feature>
<evidence type="ECO:0000256" key="1">
    <source>
        <dbReference type="SAM" id="MobiDB-lite"/>
    </source>
</evidence>
<dbReference type="EMBL" id="KV442097">
    <property type="protein sequence ID" value="OAQ24301.1"/>
    <property type="molecule type" value="Genomic_DNA"/>
</dbReference>
<feature type="compositionally biased region" description="Low complexity" evidence="1">
    <location>
        <begin position="205"/>
        <end position="215"/>
    </location>
</feature>
<feature type="region of interest" description="Disordered" evidence="1">
    <location>
        <begin position="311"/>
        <end position="372"/>
    </location>
</feature>
<feature type="region of interest" description="Disordered" evidence="1">
    <location>
        <begin position="54"/>
        <end position="223"/>
    </location>
</feature>
<sequence>MKFTQPIFLLTLSIASALTLFADAVPSVSSSSLNKRSPPVPAQEGVRLAAASISKREQLQRRQLQQHQKRGGLSSHPAFKATRSPTTTTSTSNKNNKDGSSVKRRNDRVAVSAAKIDRRGRSISSKAKATAHSQQYQQELRQRKNHKNSDDENRASAAVEHNDNDNKKSTTKKRRALLPPSASPVLRKRAAAAGTPAKPAKKARSPPLRRLPSSSTPKMNTPLLLLPDSRSVWHTGSYQTVRWNRKYTKSLPADTTVDIVLIDSNTNKKVASLKRFVPFKKGGSQVWVPTNIPEGTSFVLVLELYRGRSKEPIAGTSPSESTAPPSAAGAKVGSPYRYHQGQEQGDALPESSNGDGPVPSQQPAATTTADVLSRIVRRSDINIASAASKRDVPRYPPGSSYSNANNINDNANGRSNPPSNNNKASTGSHHDVNHDDFYTGASQERSMDFLPDELRQEYPNTIQPLTLEHTFGLHQKVYTLTPYTLEWKIPERVAELLEYTRQAQALFNSISKSNAYSQASASALYPKSTFMAKVLVEIIKDETMEAVSVLARDVPAETMFQYLSIQDRLAPAFYRLRVQMVVVQVRTDFSALANNNVPTTTASVTKGSTAMEGWEFPEGGEVIDRYEAITRRFWVSQGAI</sequence>
<feature type="compositionally biased region" description="Low complexity" evidence="1">
    <location>
        <begin position="80"/>
        <end position="94"/>
    </location>
</feature>
<dbReference type="AlphaFoldDB" id="A0A197JIG6"/>
<dbReference type="Proteomes" id="UP000078512">
    <property type="component" value="Unassembled WGS sequence"/>
</dbReference>
<name>A0A197JIG6_9FUNG</name>
<evidence type="ECO:0000256" key="2">
    <source>
        <dbReference type="SAM" id="SignalP"/>
    </source>
</evidence>
<proteinExistence type="predicted"/>
<keyword evidence="2" id="KW-0732">Signal</keyword>
<feature type="compositionally biased region" description="Low complexity" evidence="1">
    <location>
        <begin position="314"/>
        <end position="330"/>
    </location>
</feature>
<protein>
    <submittedName>
        <fullName evidence="3">Uncharacterized protein</fullName>
    </submittedName>
</protein>
<feature type="compositionally biased region" description="Basic and acidic residues" evidence="1">
    <location>
        <begin position="147"/>
        <end position="168"/>
    </location>
</feature>
<feature type="signal peptide" evidence="2">
    <location>
        <begin position="1"/>
        <end position="24"/>
    </location>
</feature>
<feature type="chain" id="PRO_5008275984" evidence="2">
    <location>
        <begin position="25"/>
        <end position="640"/>
    </location>
</feature>
<feature type="compositionally biased region" description="Polar residues" evidence="1">
    <location>
        <begin position="122"/>
        <end position="139"/>
    </location>
</feature>
<accession>A0A197JIG6</accession>
<evidence type="ECO:0000313" key="4">
    <source>
        <dbReference type="Proteomes" id="UP000078512"/>
    </source>
</evidence>
<reference evidence="3 4" key="1">
    <citation type="submission" date="2016-05" db="EMBL/GenBank/DDBJ databases">
        <title>Genome sequencing reveals origins of a unique bacterial endosymbiosis in the earliest lineages of terrestrial Fungi.</title>
        <authorList>
            <consortium name="DOE Joint Genome Institute"/>
            <person name="Uehling J."/>
            <person name="Gryganskyi A."/>
            <person name="Hameed K."/>
            <person name="Tschaplinski T."/>
            <person name="Misztal P."/>
            <person name="Wu S."/>
            <person name="Desiro A."/>
            <person name="Vande Pol N."/>
            <person name="Du Z.-Y."/>
            <person name="Zienkiewicz A."/>
            <person name="Zienkiewicz K."/>
            <person name="Morin E."/>
            <person name="Tisserant E."/>
            <person name="Splivallo R."/>
            <person name="Hainaut M."/>
            <person name="Henrissat B."/>
            <person name="Ohm R."/>
            <person name="Kuo A."/>
            <person name="Yan J."/>
            <person name="Lipzen A."/>
            <person name="Nolan M."/>
            <person name="Labutti K."/>
            <person name="Barry K."/>
            <person name="Goldstein A."/>
            <person name="Labbe J."/>
            <person name="Schadt C."/>
            <person name="Tuskan G."/>
            <person name="Grigoriev I."/>
            <person name="Martin F."/>
            <person name="Vilgalys R."/>
            <person name="Bonito G."/>
        </authorList>
    </citation>
    <scope>NUCLEOTIDE SEQUENCE [LARGE SCALE GENOMIC DNA]</scope>
    <source>
        <strain evidence="3 4">AG-77</strain>
    </source>
</reference>
<feature type="region of interest" description="Disordered" evidence="1">
    <location>
        <begin position="387"/>
        <end position="437"/>
    </location>
</feature>